<organism evidence="1 2">
    <name type="scientific">Hymenobacter amundsenii</name>
    <dbReference type="NCBI Taxonomy" id="2006685"/>
    <lineage>
        <taxon>Bacteria</taxon>
        <taxon>Pseudomonadati</taxon>
        <taxon>Bacteroidota</taxon>
        <taxon>Cytophagia</taxon>
        <taxon>Cytophagales</taxon>
        <taxon>Hymenobacteraceae</taxon>
        <taxon>Hymenobacter</taxon>
    </lineage>
</organism>
<reference evidence="1 2" key="1">
    <citation type="submission" date="2017-06" db="EMBL/GenBank/DDBJ databases">
        <title>Hymenobacter amundsenii sp. nov. isolated from regoliths in Antarctica.</title>
        <authorList>
            <person name="Sedlacek I."/>
            <person name="Kralova S."/>
            <person name="Pantucek R."/>
            <person name="Svec P."/>
            <person name="Holochova P."/>
            <person name="Stankova E."/>
            <person name="Vrbovska V."/>
            <person name="Busse H.-J."/>
        </authorList>
    </citation>
    <scope>NUCLEOTIDE SEQUENCE [LARGE SCALE GENOMIC DNA]</scope>
    <source>
        <strain evidence="1 2">CCM 8682</strain>
    </source>
</reference>
<protein>
    <submittedName>
        <fullName evidence="1">Uncharacterized protein</fullName>
    </submittedName>
</protein>
<gene>
    <name evidence="1" type="ORF">CDA63_11905</name>
</gene>
<accession>A0A246FK11</accession>
<proteinExistence type="predicted"/>
<comment type="caution">
    <text evidence="1">The sequence shown here is derived from an EMBL/GenBank/DDBJ whole genome shotgun (WGS) entry which is preliminary data.</text>
</comment>
<dbReference type="Proteomes" id="UP000197277">
    <property type="component" value="Unassembled WGS sequence"/>
</dbReference>
<evidence type="ECO:0000313" key="2">
    <source>
        <dbReference type="Proteomes" id="UP000197277"/>
    </source>
</evidence>
<keyword evidence="2" id="KW-1185">Reference proteome</keyword>
<dbReference type="AlphaFoldDB" id="A0A246FK11"/>
<dbReference type="OrthoDB" id="886375at2"/>
<sequence length="77" mass="8633">MMTDKQKYYHLMGEVCEILPTMASTYAVRAGYETPANLLELVRIGRRPVLRDLVALVKHALPEFEIPAHLLPEAVAA</sequence>
<name>A0A246FK11_9BACT</name>
<dbReference type="RefSeq" id="WP_088464679.1">
    <property type="nucleotide sequence ID" value="NZ_NIRR01000018.1"/>
</dbReference>
<evidence type="ECO:0000313" key="1">
    <source>
        <dbReference type="EMBL" id="OWP62916.1"/>
    </source>
</evidence>
<dbReference type="EMBL" id="NIRR01000018">
    <property type="protein sequence ID" value="OWP62916.1"/>
    <property type="molecule type" value="Genomic_DNA"/>
</dbReference>